<dbReference type="InterPro" id="IPR014030">
    <property type="entry name" value="Ketoacyl_synth_N"/>
</dbReference>
<proteinExistence type="predicted"/>
<gene>
    <name evidence="2" type="ORF">G6N74_20420</name>
</gene>
<dbReference type="NCBIfam" id="NF004798">
    <property type="entry name" value="PRK06147.1"/>
    <property type="match status" value="1"/>
</dbReference>
<dbReference type="Gene3D" id="3.40.47.10">
    <property type="match status" value="1"/>
</dbReference>
<dbReference type="GO" id="GO:0016746">
    <property type="term" value="F:acyltransferase activity"/>
    <property type="evidence" value="ECO:0007669"/>
    <property type="project" value="InterPro"/>
</dbReference>
<dbReference type="SUPFAM" id="SSF53901">
    <property type="entry name" value="Thiolase-like"/>
    <property type="match status" value="2"/>
</dbReference>
<name>A0A7C9R9E3_9HYPH</name>
<dbReference type="InterPro" id="IPR016039">
    <property type="entry name" value="Thiolase-like"/>
</dbReference>
<reference evidence="2 3" key="1">
    <citation type="submission" date="2020-02" db="EMBL/GenBank/DDBJ databases">
        <title>Genome sequence of the type strain CGMCC 1.15528 of Mesorhizobium zhangyense.</title>
        <authorList>
            <person name="Gao J."/>
            <person name="Sun J."/>
        </authorList>
    </citation>
    <scope>NUCLEOTIDE SEQUENCE [LARGE SCALE GENOMIC DNA]</scope>
    <source>
        <strain evidence="2 3">CGMCC 1.15528</strain>
    </source>
</reference>
<feature type="domain" description="Beta-ketoacyl synthase-like N-terminal" evidence="1">
    <location>
        <begin position="133"/>
        <end position="195"/>
    </location>
</feature>
<sequence>MTTLLDIVSVGMVTAVGLDAPSACAAMRARLDGFQETRFNGPQGEWVVGAPVLLPRNWLGQKRLAHLAAGAITEAFQHAPEARGRTALILCLGEENRPGRPIRNASNLLRDIAEIVEVEPHSRSRIVQYGRPSGHAALDYARRMISAGEASYVMVAGVDSYLTTETISYYLDRKRLLGPTNPNGFIPGEAAAAVLCSASRKPDRLRLFGLGLARETASIYNKEDLPLRGDGMTSAYRSAFSETGIEMNQLGYRISDLVGEQYWFKQTTLASLRILRGRHDFQDLWSPGESIGNVGAAVVPLMIGMAQIAAIKGYAAGNPVLIEASNSAGACGAAVLGVAA</sequence>
<accession>A0A7C9R9E3</accession>
<dbReference type="EMBL" id="JAAKZG010000009">
    <property type="protein sequence ID" value="NGN43440.1"/>
    <property type="molecule type" value="Genomic_DNA"/>
</dbReference>
<evidence type="ECO:0000259" key="1">
    <source>
        <dbReference type="Pfam" id="PF00109"/>
    </source>
</evidence>
<keyword evidence="3" id="KW-1185">Reference proteome</keyword>
<protein>
    <submittedName>
        <fullName evidence="2">3-oxoacyl-ACP synthase</fullName>
    </submittedName>
</protein>
<dbReference type="Proteomes" id="UP000481252">
    <property type="component" value="Unassembled WGS sequence"/>
</dbReference>
<dbReference type="AlphaFoldDB" id="A0A7C9R9E3"/>
<organism evidence="2 3">
    <name type="scientific">Mesorhizobium zhangyense</name>
    <dbReference type="NCBI Taxonomy" id="1776730"/>
    <lineage>
        <taxon>Bacteria</taxon>
        <taxon>Pseudomonadati</taxon>
        <taxon>Pseudomonadota</taxon>
        <taxon>Alphaproteobacteria</taxon>
        <taxon>Hyphomicrobiales</taxon>
        <taxon>Phyllobacteriaceae</taxon>
        <taxon>Mesorhizobium</taxon>
    </lineage>
</organism>
<dbReference type="Pfam" id="PF00109">
    <property type="entry name" value="ketoacyl-synt"/>
    <property type="match status" value="1"/>
</dbReference>
<evidence type="ECO:0000313" key="3">
    <source>
        <dbReference type="Proteomes" id="UP000481252"/>
    </source>
</evidence>
<comment type="caution">
    <text evidence="2">The sequence shown here is derived from an EMBL/GenBank/DDBJ whole genome shotgun (WGS) entry which is preliminary data.</text>
</comment>
<evidence type="ECO:0000313" key="2">
    <source>
        <dbReference type="EMBL" id="NGN43440.1"/>
    </source>
</evidence>
<dbReference type="RefSeq" id="WP_165119861.1">
    <property type="nucleotide sequence ID" value="NZ_JAAKZG010000009.1"/>
</dbReference>